<organism evidence="1 2">
    <name type="scientific">Acholeplasma hippikon</name>
    <dbReference type="NCBI Taxonomy" id="264636"/>
    <lineage>
        <taxon>Bacteria</taxon>
        <taxon>Bacillati</taxon>
        <taxon>Mycoplasmatota</taxon>
        <taxon>Mollicutes</taxon>
        <taxon>Acholeplasmatales</taxon>
        <taxon>Acholeplasmataceae</taxon>
        <taxon>Acholeplasma</taxon>
    </lineage>
</organism>
<gene>
    <name evidence="1" type="ORF">NCTC10172_01109</name>
</gene>
<evidence type="ECO:0000313" key="1">
    <source>
        <dbReference type="EMBL" id="VEU83060.1"/>
    </source>
</evidence>
<dbReference type="KEGG" id="ahk:NCTC10172_01109"/>
<sequence>MRDELIYHEYASWKLEHSELINNLKQLDSPLIIRFENVLNVIDYMYDKLIDDPKYSDDDHEIFETGFYYVYDQIEEIKKILKAVYNNDYLALNLDAKSVNLLLNTIDFQNDLMSQSNVDESAMQFFLDFEKEVIEKLNNKQKIEEDMFKRLDEESLKIFKKLKVSYYPIDTIFLEIADELGII</sequence>
<dbReference type="EMBL" id="LR215050">
    <property type="protein sequence ID" value="VEU83060.1"/>
    <property type="molecule type" value="Genomic_DNA"/>
</dbReference>
<protein>
    <submittedName>
        <fullName evidence="1">Uncharacterized protein</fullName>
    </submittedName>
</protein>
<proteinExistence type="predicted"/>
<dbReference type="AlphaFoldDB" id="A0A449BKW0"/>
<dbReference type="RefSeq" id="WP_035369821.1">
    <property type="nucleotide sequence ID" value="NZ_LR215050.1"/>
</dbReference>
<accession>A0A449BKW0</accession>
<dbReference type="STRING" id="1408416.GCA_000702765_01163"/>
<reference evidence="1 2" key="1">
    <citation type="submission" date="2019-01" db="EMBL/GenBank/DDBJ databases">
        <authorList>
            <consortium name="Pathogen Informatics"/>
        </authorList>
    </citation>
    <scope>NUCLEOTIDE SEQUENCE [LARGE SCALE GENOMIC DNA]</scope>
    <source>
        <strain evidence="1 2">NCTC10172</strain>
    </source>
</reference>
<name>A0A449BKW0_9MOLU</name>
<keyword evidence="2" id="KW-1185">Reference proteome</keyword>
<evidence type="ECO:0000313" key="2">
    <source>
        <dbReference type="Proteomes" id="UP000290909"/>
    </source>
</evidence>
<dbReference type="Proteomes" id="UP000290909">
    <property type="component" value="Chromosome"/>
</dbReference>